<dbReference type="SUPFAM" id="SSF51261">
    <property type="entry name" value="Duplicated hybrid motif"/>
    <property type="match status" value="1"/>
</dbReference>
<dbReference type="Pfam" id="PF01551">
    <property type="entry name" value="Peptidase_M23"/>
    <property type="match status" value="1"/>
</dbReference>
<reference evidence="5" key="1">
    <citation type="submission" date="2018-05" db="EMBL/GenBank/DDBJ databases">
        <authorList>
            <person name="Lanie J.A."/>
            <person name="Ng W.-L."/>
            <person name="Kazmierczak K.M."/>
            <person name="Andrzejewski T.M."/>
            <person name="Davidsen T.M."/>
            <person name="Wayne K.J."/>
            <person name="Tettelin H."/>
            <person name="Glass J.I."/>
            <person name="Rusch D."/>
            <person name="Podicherti R."/>
            <person name="Tsui H.-C.T."/>
            <person name="Winkler M.E."/>
        </authorList>
    </citation>
    <scope>NUCLEOTIDE SEQUENCE</scope>
</reference>
<keyword evidence="1" id="KW-0732">Signal</keyword>
<dbReference type="PANTHER" id="PTHR21666">
    <property type="entry name" value="PEPTIDASE-RELATED"/>
    <property type="match status" value="1"/>
</dbReference>
<dbReference type="InterPro" id="IPR033803">
    <property type="entry name" value="CBD-like_Golvesin-Xly"/>
</dbReference>
<dbReference type="PANTHER" id="PTHR21666:SF289">
    <property type="entry name" value="L-ALA--D-GLU ENDOPEPTIDASE"/>
    <property type="match status" value="1"/>
</dbReference>
<organism evidence="5">
    <name type="scientific">marine metagenome</name>
    <dbReference type="NCBI Taxonomy" id="408172"/>
    <lineage>
        <taxon>unclassified sequences</taxon>
        <taxon>metagenomes</taxon>
        <taxon>ecological metagenomes</taxon>
    </lineage>
</organism>
<dbReference type="AlphaFoldDB" id="A0A381UI50"/>
<dbReference type="InterPro" id="IPR025965">
    <property type="entry name" value="FlgD/Vpr_Ig-like"/>
</dbReference>
<evidence type="ECO:0000259" key="4">
    <source>
        <dbReference type="Pfam" id="PF25275"/>
    </source>
</evidence>
<sequence>MNKLLLKALLSVAINMLCSFTTAQIPFLERRPFVLPQSGQYPVRNTVDHQYPSTNIEDGTFIRFDGSIYNNNVTFPSGCNLGVSCYDGHAGTDYFMPFNTAIVAPAAGYVIWASFSDPANPCPGGIDPNGDQGTIIIAHNNSYYSCYFHLNPPLNVSVGQNVETGDTLGYNGNSGCAINAHLHFEIRKDNYFFDTETSWAVDPYGWWGNNTDPITELRGNGSEWLWVSSDVIDDGDNGFQRNHGTDWTYLGSGYNNDSWTTPSVHEEEDSRHYAIWVPWIESAGEYRIETFVPGGVNATNAAQYEIVVQNDSGENQKTIVTHDQTLNPDLFSAVATMNLPAGSKCGIILRDLVDSTAMGSVVVFDAIRFMNTATTEIFNNNSSTATRQYTATFSYPNPFNPSTNILYYLQEKSDVEIIIYNALGITMKEYTITGQAPGDHSIQWSAMSHQGYAIPAGIYIYTIKTNLERLSGKMIFIK</sequence>
<dbReference type="Pfam" id="PF13860">
    <property type="entry name" value="FlgD_ig"/>
    <property type="match status" value="1"/>
</dbReference>
<dbReference type="Gene3D" id="2.70.70.10">
    <property type="entry name" value="Glucose Permease (Domain IIA)"/>
    <property type="match status" value="1"/>
</dbReference>
<evidence type="ECO:0000256" key="1">
    <source>
        <dbReference type="ARBA" id="ARBA00022729"/>
    </source>
</evidence>
<dbReference type="CDD" id="cd12797">
    <property type="entry name" value="M23_peptidase"/>
    <property type="match status" value="1"/>
</dbReference>
<dbReference type="InterPro" id="IPR050570">
    <property type="entry name" value="Cell_wall_metabolism_enzyme"/>
</dbReference>
<feature type="domain" description="M23ase beta-sheet core" evidence="2">
    <location>
        <begin position="88"/>
        <end position="190"/>
    </location>
</feature>
<dbReference type="InterPro" id="IPR026444">
    <property type="entry name" value="Secre_tail"/>
</dbReference>
<dbReference type="InterPro" id="IPR016047">
    <property type="entry name" value="M23ase_b-sheet_dom"/>
</dbReference>
<gene>
    <name evidence="5" type="ORF">METZ01_LOCUS80508</name>
</gene>
<name>A0A381UI50_9ZZZZ</name>
<dbReference type="NCBIfam" id="TIGR04183">
    <property type="entry name" value="Por_Secre_tail"/>
    <property type="match status" value="1"/>
</dbReference>
<dbReference type="InterPro" id="IPR011055">
    <property type="entry name" value="Dup_hybrid_motif"/>
</dbReference>
<evidence type="ECO:0008006" key="6">
    <source>
        <dbReference type="Google" id="ProtNLM"/>
    </source>
</evidence>
<dbReference type="Gene3D" id="2.60.40.4070">
    <property type="match status" value="1"/>
</dbReference>
<feature type="domain" description="Golvesin/Xly CBD-like" evidence="4">
    <location>
        <begin position="244"/>
        <end position="370"/>
    </location>
</feature>
<accession>A0A381UI50</accession>
<feature type="domain" description="FlgD/Vpr Ig-like" evidence="3">
    <location>
        <begin position="406"/>
        <end position="465"/>
    </location>
</feature>
<dbReference type="EMBL" id="UINC01006458">
    <property type="protein sequence ID" value="SVA27654.1"/>
    <property type="molecule type" value="Genomic_DNA"/>
</dbReference>
<evidence type="ECO:0000259" key="2">
    <source>
        <dbReference type="Pfam" id="PF01551"/>
    </source>
</evidence>
<dbReference type="Pfam" id="PF25275">
    <property type="entry name" value="Golvesin_C"/>
    <property type="match status" value="1"/>
</dbReference>
<proteinExistence type="predicted"/>
<protein>
    <recommendedName>
        <fullName evidence="6">Peptidase M23 domain-containing protein</fullName>
    </recommendedName>
</protein>
<evidence type="ECO:0000313" key="5">
    <source>
        <dbReference type="EMBL" id="SVA27654.1"/>
    </source>
</evidence>
<evidence type="ECO:0000259" key="3">
    <source>
        <dbReference type="Pfam" id="PF13860"/>
    </source>
</evidence>
<dbReference type="GO" id="GO:0004222">
    <property type="term" value="F:metalloendopeptidase activity"/>
    <property type="evidence" value="ECO:0007669"/>
    <property type="project" value="TreeGrafter"/>
</dbReference>